<reference evidence="4 5" key="1">
    <citation type="submission" date="2020-08" db="EMBL/GenBank/DDBJ databases">
        <title>Genome sequence of Rhizobiales bacterium strain IZ6.</title>
        <authorList>
            <person name="Nakai R."/>
            <person name="Naganuma T."/>
        </authorList>
    </citation>
    <scope>NUCLEOTIDE SEQUENCE [LARGE SCALE GENOMIC DNA]</scope>
    <source>
        <strain evidence="4 5">IZ6</strain>
    </source>
</reference>
<evidence type="ECO:0008006" key="6">
    <source>
        <dbReference type="Google" id="ProtNLM"/>
    </source>
</evidence>
<accession>A0A6S6QPX9</accession>
<gene>
    <name evidence="4" type="ORF">IZ6_18140</name>
</gene>
<dbReference type="Proteomes" id="UP000515317">
    <property type="component" value="Chromosome"/>
</dbReference>
<evidence type="ECO:0000259" key="2">
    <source>
        <dbReference type="Pfam" id="PF01458"/>
    </source>
</evidence>
<dbReference type="KEGG" id="tso:IZ6_18140"/>
<dbReference type="PANTHER" id="PTHR43575:SF1">
    <property type="entry name" value="PROTEIN ABCI7, CHLOROPLASTIC"/>
    <property type="match status" value="1"/>
</dbReference>
<feature type="domain" description="SUF system FeS cluster assembly SufBD core" evidence="2">
    <location>
        <begin position="171"/>
        <end position="299"/>
    </location>
</feature>
<dbReference type="Pfam" id="PF01458">
    <property type="entry name" value="SUFBD_core"/>
    <property type="match status" value="1"/>
</dbReference>
<dbReference type="Pfam" id="PF19295">
    <property type="entry name" value="SufBD_N"/>
    <property type="match status" value="1"/>
</dbReference>
<proteinExistence type="inferred from homology"/>
<dbReference type="EMBL" id="AP023361">
    <property type="protein sequence ID" value="BCJ91079.1"/>
    <property type="molecule type" value="Genomic_DNA"/>
</dbReference>
<evidence type="ECO:0000256" key="1">
    <source>
        <dbReference type="ARBA" id="ARBA00043967"/>
    </source>
</evidence>
<dbReference type="PANTHER" id="PTHR43575">
    <property type="entry name" value="PROTEIN ABCI7, CHLOROPLASTIC"/>
    <property type="match status" value="1"/>
</dbReference>
<dbReference type="InterPro" id="IPR055346">
    <property type="entry name" value="Fe-S_cluster_assembly_SufBD"/>
</dbReference>
<name>A0A6S6QPX9_9HYPH</name>
<dbReference type="AlphaFoldDB" id="A0A6S6QPX9"/>
<evidence type="ECO:0000259" key="3">
    <source>
        <dbReference type="Pfam" id="PF19295"/>
    </source>
</evidence>
<dbReference type="SUPFAM" id="SSF101960">
    <property type="entry name" value="Stabilizer of iron transporter SufD"/>
    <property type="match status" value="1"/>
</dbReference>
<organism evidence="4 5">
    <name type="scientific">Terrihabitans soli</name>
    <dbReference type="NCBI Taxonomy" id="708113"/>
    <lineage>
        <taxon>Bacteria</taxon>
        <taxon>Pseudomonadati</taxon>
        <taxon>Pseudomonadota</taxon>
        <taxon>Alphaproteobacteria</taxon>
        <taxon>Hyphomicrobiales</taxon>
        <taxon>Terrihabitans</taxon>
    </lineage>
</organism>
<comment type="similarity">
    <text evidence="1">Belongs to the iron-sulfur cluster assembly SufBD family.</text>
</comment>
<dbReference type="InterPro" id="IPR037284">
    <property type="entry name" value="SUF_FeS_clus_asmbl_SufBD_sf"/>
</dbReference>
<keyword evidence="5" id="KW-1185">Reference proteome</keyword>
<dbReference type="InterPro" id="IPR045595">
    <property type="entry name" value="SufBD_N"/>
</dbReference>
<protein>
    <recommendedName>
        <fullName evidence="6">SufD family Fe-S cluster assembly protein</fullName>
    </recommendedName>
</protein>
<evidence type="ECO:0000313" key="5">
    <source>
        <dbReference type="Proteomes" id="UP000515317"/>
    </source>
</evidence>
<dbReference type="InterPro" id="IPR000825">
    <property type="entry name" value="SUF_FeS_clus_asmbl_SufBD_core"/>
</dbReference>
<sequence>MSAVVRPVKTAAENALVEQFTAVKAKLPGNKDARETAFAAVVEGLPHRRIEDWKYTDLRALMKDAKPLAAIPGKPAIEDAKKAVPFADLKAPTFLFVNGALAQEPKLPKGVEAVSLAKAYAENHKLLSRFGEAGAPQDNAAIALNTAFVSDGVLLTVAEGTKVDQPIHLAFVQTGSGHAAYARVLIVVEEGAEVTFVESHTGKGAHQTNTYVELIAGDATKVTAIKLQDEDLAAQHLATFAIKLGAEADLTTVAIARGASLARQQLHLYFEGDNSKAGLHGISLSGASAISTRHSLLITPASAARAANSSSRF</sequence>
<evidence type="ECO:0000313" key="4">
    <source>
        <dbReference type="EMBL" id="BCJ91079.1"/>
    </source>
</evidence>
<feature type="domain" description="SUF system FeS cluster assembly SufBD N-terminal" evidence="3">
    <location>
        <begin position="32"/>
        <end position="168"/>
    </location>
</feature>
<dbReference type="GO" id="GO:0016226">
    <property type="term" value="P:iron-sulfur cluster assembly"/>
    <property type="evidence" value="ECO:0007669"/>
    <property type="project" value="InterPro"/>
</dbReference>